<protein>
    <recommendedName>
        <fullName evidence="1">DUF4423 domain-containing protein</fullName>
    </recommendedName>
</protein>
<organism evidence="2 3">
    <name type="scientific">Chitinivibrio alkaliphilus ACht1</name>
    <dbReference type="NCBI Taxonomy" id="1313304"/>
    <lineage>
        <taxon>Bacteria</taxon>
        <taxon>Pseudomonadati</taxon>
        <taxon>Fibrobacterota</taxon>
        <taxon>Chitinivibrionia</taxon>
        <taxon>Chitinivibrionales</taxon>
        <taxon>Chitinivibrionaceae</taxon>
        <taxon>Chitinivibrio</taxon>
    </lineage>
</organism>
<dbReference type="AlphaFoldDB" id="U7D7E3"/>
<dbReference type="OrthoDB" id="9805732at2"/>
<dbReference type="RefSeq" id="WP_022636762.1">
    <property type="nucleotide sequence ID" value="NZ_ASJR01000009.1"/>
</dbReference>
<dbReference type="InterPro" id="IPR025537">
    <property type="entry name" value="DUF4423"/>
</dbReference>
<dbReference type="NCBIfam" id="TIGR02147">
    <property type="entry name" value="Fsuc_second"/>
    <property type="match status" value="1"/>
</dbReference>
<sequence length="284" mass="33405">MKTIFEYLDYRVFLREYYEQKKEGSASFSLRLFGKKSGIDPSYLSKVIKEKRHIGERNVPDLAEALSLDNLEREYLETLLRFNKAPTEEQKQQFFEQLLSLRRPHTKCLTEEQFQFYSKWYYSALRNLLEFYPFYAGDDYGDLGKELSPPISAEEAQQGIALLEKLSLIKQDRSQRYRLTEHAISTGESWSSLAIRNFQKETILLSSEALRRHGKQERDISSITMNITEKEFPTIQNMLRRFRASLISYVNEIPRPNRVYQLNLQLIPLSQKHTDTSGDTNDTE</sequence>
<dbReference type="EMBL" id="ASJR01000009">
    <property type="protein sequence ID" value="ERP31843.1"/>
    <property type="molecule type" value="Genomic_DNA"/>
</dbReference>
<feature type="domain" description="DUF4423" evidence="1">
    <location>
        <begin position="107"/>
        <end position="269"/>
    </location>
</feature>
<keyword evidence="3" id="KW-1185">Reference proteome</keyword>
<reference evidence="2 3" key="1">
    <citation type="journal article" date="2013" name="Environ. Microbiol.">
        <title>Genome analysis of Chitinivibrio alkaliphilus gen. nov., sp. nov., a novel extremely haloalkaliphilic anaerobic chitinolytic bacterium from the candidate phylum Termite Group 3.</title>
        <authorList>
            <person name="Sorokin D.Y."/>
            <person name="Gumerov V.M."/>
            <person name="Rakitin A.L."/>
            <person name="Beletsky A.V."/>
            <person name="Damste J.S."/>
            <person name="Muyzer G."/>
            <person name="Mardanov A.V."/>
            <person name="Ravin N.V."/>
        </authorList>
    </citation>
    <scope>NUCLEOTIDE SEQUENCE [LARGE SCALE GENOMIC DNA]</scope>
    <source>
        <strain evidence="2 3">ACht1</strain>
    </source>
</reference>
<proteinExistence type="predicted"/>
<dbReference type="InterPro" id="IPR011873">
    <property type="entry name" value="CHP02147"/>
</dbReference>
<dbReference type="eggNOG" id="COG3093">
    <property type="taxonomic scope" value="Bacteria"/>
</dbReference>
<dbReference type="STRING" id="1313304.CALK_1292"/>
<dbReference type="Pfam" id="PF14394">
    <property type="entry name" value="DUF4423"/>
    <property type="match status" value="1"/>
</dbReference>
<comment type="caution">
    <text evidence="2">The sequence shown here is derived from an EMBL/GenBank/DDBJ whole genome shotgun (WGS) entry which is preliminary data.</text>
</comment>
<evidence type="ECO:0000259" key="1">
    <source>
        <dbReference type="Pfam" id="PF14394"/>
    </source>
</evidence>
<dbReference type="Proteomes" id="UP000017148">
    <property type="component" value="Unassembled WGS sequence"/>
</dbReference>
<accession>U7D7E3</accession>
<evidence type="ECO:0000313" key="3">
    <source>
        <dbReference type="Proteomes" id="UP000017148"/>
    </source>
</evidence>
<name>U7D7E3_9BACT</name>
<gene>
    <name evidence="2" type="ORF">CALK_1292</name>
</gene>
<evidence type="ECO:0000313" key="2">
    <source>
        <dbReference type="EMBL" id="ERP31843.1"/>
    </source>
</evidence>